<dbReference type="Proteomes" id="UP000515163">
    <property type="component" value="Unplaced"/>
</dbReference>
<dbReference type="PANTHER" id="PTHR24543:SF335">
    <property type="entry name" value="EGF-LIKE REPEAT AND DISCOIDIN I-LIKE DOMAIN-CONTAINING PROTEIN 3"/>
    <property type="match status" value="1"/>
</dbReference>
<gene>
    <name evidence="3" type="primary">LOC116286764</name>
</gene>
<dbReference type="InterPro" id="IPR000421">
    <property type="entry name" value="FA58C"/>
</dbReference>
<dbReference type="PANTHER" id="PTHR24543">
    <property type="entry name" value="MULTICOPPER OXIDASE-RELATED"/>
    <property type="match status" value="1"/>
</dbReference>
<dbReference type="AlphaFoldDB" id="A0A6P8GY67"/>
<dbReference type="KEGG" id="aten:116286764"/>
<organism evidence="2 3">
    <name type="scientific">Actinia tenebrosa</name>
    <name type="common">Australian red waratah sea anemone</name>
    <dbReference type="NCBI Taxonomy" id="6105"/>
    <lineage>
        <taxon>Eukaryota</taxon>
        <taxon>Metazoa</taxon>
        <taxon>Cnidaria</taxon>
        <taxon>Anthozoa</taxon>
        <taxon>Hexacorallia</taxon>
        <taxon>Actiniaria</taxon>
        <taxon>Actiniidae</taxon>
        <taxon>Actinia</taxon>
    </lineage>
</organism>
<dbReference type="InterPro" id="IPR008979">
    <property type="entry name" value="Galactose-bd-like_sf"/>
</dbReference>
<dbReference type="Pfam" id="PF00754">
    <property type="entry name" value="F5_F8_type_C"/>
    <property type="match status" value="1"/>
</dbReference>
<keyword evidence="2" id="KW-1185">Reference proteome</keyword>
<dbReference type="RefSeq" id="XP_031549199.1">
    <property type="nucleotide sequence ID" value="XM_031693339.1"/>
</dbReference>
<dbReference type="GeneID" id="116286764"/>
<feature type="non-terminal residue" evidence="3">
    <location>
        <position position="1"/>
    </location>
</feature>
<evidence type="ECO:0000313" key="2">
    <source>
        <dbReference type="Proteomes" id="UP000515163"/>
    </source>
</evidence>
<reference evidence="3" key="1">
    <citation type="submission" date="2025-08" db="UniProtKB">
        <authorList>
            <consortium name="RefSeq"/>
        </authorList>
    </citation>
    <scope>IDENTIFICATION</scope>
    <source>
        <tissue evidence="3">Tentacle</tissue>
    </source>
</reference>
<name>A0A6P8GY67_ACTTE</name>
<accession>A0A6P8GY67</accession>
<dbReference type="SUPFAM" id="SSF49785">
    <property type="entry name" value="Galactose-binding domain-like"/>
    <property type="match status" value="1"/>
</dbReference>
<evidence type="ECO:0000259" key="1">
    <source>
        <dbReference type="PROSITE" id="PS50022"/>
    </source>
</evidence>
<dbReference type="PROSITE" id="PS50022">
    <property type="entry name" value="FA58C_3"/>
    <property type="match status" value="1"/>
</dbReference>
<feature type="domain" description="F5/8 type C" evidence="1">
    <location>
        <begin position="1"/>
        <end position="100"/>
    </location>
</feature>
<dbReference type="Gene3D" id="2.60.120.260">
    <property type="entry name" value="Galactose-binding domain-like"/>
    <property type="match status" value="2"/>
</dbReference>
<dbReference type="InParanoid" id="A0A6P8GY67"/>
<protein>
    <submittedName>
        <fullName evidence="3">Coagulation factor V-like</fullName>
    </submittedName>
</protein>
<sequence>CESPLGMEDGRILDSQITASTSQQYFPPKNARLKRGAGLPHYCWGPAATRHLFAQVFPGNTDRNTVVTHTIEVPFKARYIRITVLGYSGYPALRAEVYGCPVQ</sequence>
<proteinExistence type="predicted"/>
<evidence type="ECO:0000313" key="3">
    <source>
        <dbReference type="RefSeq" id="XP_031549199.1"/>
    </source>
</evidence>
<dbReference type="OrthoDB" id="10067267at2759"/>